<organism evidence="9">
    <name type="scientific">Hordeum vulgare subsp. vulgare</name>
    <name type="common">Domesticated barley</name>
    <dbReference type="NCBI Taxonomy" id="112509"/>
    <lineage>
        <taxon>Eukaryota</taxon>
        <taxon>Viridiplantae</taxon>
        <taxon>Streptophyta</taxon>
        <taxon>Embryophyta</taxon>
        <taxon>Tracheophyta</taxon>
        <taxon>Spermatophyta</taxon>
        <taxon>Magnoliopsida</taxon>
        <taxon>Liliopsida</taxon>
        <taxon>Poales</taxon>
        <taxon>Poaceae</taxon>
        <taxon>BOP clade</taxon>
        <taxon>Pooideae</taxon>
        <taxon>Triticodae</taxon>
        <taxon>Triticeae</taxon>
        <taxon>Hordeinae</taxon>
        <taxon>Hordeum</taxon>
    </lineage>
</organism>
<sequence>MTTFLSVNMHIFILMHSGGEKLAKILCFSVQMSLPSMIIKLTLGFLWCIIHLAISLLSLCSLLIFNLECCLISSGLLWKYWNLQLVKLKYLAIVVDSREAKNTVKINQLLCWLKTLGVKYVCLYDIDGKTLSSLF</sequence>
<dbReference type="EC" id="2.5.1.87" evidence="4"/>
<protein>
    <recommendedName>
        <fullName evidence="4">ditrans,polycis-polyprenyl diphosphate synthase [(2E,6E)-farnesyldiphosphate specific]</fullName>
        <ecNumber evidence="4">2.5.1.87</ecNumber>
    </recommendedName>
</protein>
<evidence type="ECO:0000256" key="6">
    <source>
        <dbReference type="ARBA" id="ARBA00022842"/>
    </source>
</evidence>
<comment type="similarity">
    <text evidence="3">Belongs to the UPP synthase family.</text>
</comment>
<dbReference type="PANTHER" id="PTHR21528">
    <property type="entry name" value="DEHYDRODOLICHYL DIPHOSPHATE SYNTHASE COMPLEX SUBUNIT NUS1"/>
    <property type="match status" value="1"/>
</dbReference>
<keyword evidence="8" id="KW-0812">Transmembrane</keyword>
<keyword evidence="8" id="KW-1133">Transmembrane helix</keyword>
<evidence type="ECO:0000256" key="2">
    <source>
        <dbReference type="ARBA" id="ARBA00004922"/>
    </source>
</evidence>
<dbReference type="GO" id="GO:0045547">
    <property type="term" value="F:ditrans,polycis-polyprenyl diphosphate synthase [(2E,6E)-farnesyl diphosphate specific] activity"/>
    <property type="evidence" value="ECO:0007669"/>
    <property type="project" value="UniProtKB-EC"/>
</dbReference>
<reference evidence="9" key="1">
    <citation type="journal article" date="2011" name="Plant Physiol.">
        <title>Comprehensive sequence analysis of 24,783 barley full-length cDNAs derived from 12 clone libraries.</title>
        <authorList>
            <person name="Matsumoto T."/>
            <person name="Tanaka T."/>
            <person name="Sakai H."/>
            <person name="Amano N."/>
            <person name="Kanamori H."/>
            <person name="Kurita K."/>
            <person name="Kikuta A."/>
            <person name="Kamiya K."/>
            <person name="Yamamoto M."/>
            <person name="Ikawa H."/>
            <person name="Fujii N."/>
            <person name="Hori K."/>
            <person name="Itoh T."/>
            <person name="Sato K."/>
        </authorList>
    </citation>
    <scope>NUCLEOTIDE SEQUENCE</scope>
    <source>
        <tissue evidence="9">Shoot and root</tissue>
    </source>
</reference>
<dbReference type="AlphaFoldDB" id="F2DKL8"/>
<evidence type="ECO:0000256" key="7">
    <source>
        <dbReference type="ARBA" id="ARBA00047353"/>
    </source>
</evidence>
<name>F2DKL8_HORVV</name>
<dbReference type="GO" id="GO:1904423">
    <property type="term" value="C:dehydrodolichyl diphosphate synthase complex"/>
    <property type="evidence" value="ECO:0007669"/>
    <property type="project" value="InterPro"/>
</dbReference>
<dbReference type="InterPro" id="IPR038887">
    <property type="entry name" value="Nus1/NgBR"/>
</dbReference>
<dbReference type="PANTHER" id="PTHR21528:SF0">
    <property type="entry name" value="DEHYDRODOLICHYL DIPHOSPHATE SYNTHASE COMPLEX SUBUNIT NUS1"/>
    <property type="match status" value="1"/>
</dbReference>
<evidence type="ECO:0000256" key="8">
    <source>
        <dbReference type="SAM" id="Phobius"/>
    </source>
</evidence>
<comment type="pathway">
    <text evidence="2">Protein modification; protein glycosylation.</text>
</comment>
<comment type="catalytic activity">
    <reaction evidence="7">
        <text>n isopentenyl diphosphate + (2E,6E)-farnesyl diphosphate = a di-trans,poly-cis-polyprenyl diphosphate + n diphosphate</text>
        <dbReference type="Rhea" id="RHEA:53008"/>
        <dbReference type="Rhea" id="RHEA-COMP:19494"/>
        <dbReference type="ChEBI" id="CHEBI:33019"/>
        <dbReference type="ChEBI" id="CHEBI:128769"/>
        <dbReference type="ChEBI" id="CHEBI:136960"/>
        <dbReference type="ChEBI" id="CHEBI:175763"/>
        <dbReference type="EC" id="2.5.1.87"/>
    </reaction>
</comment>
<feature type="transmembrane region" description="Helical" evidence="8">
    <location>
        <begin position="41"/>
        <end position="65"/>
    </location>
</feature>
<dbReference type="EMBL" id="AK364436">
    <property type="protein sequence ID" value="BAJ95639.1"/>
    <property type="molecule type" value="mRNA"/>
</dbReference>
<keyword evidence="6" id="KW-0460">Magnesium</keyword>
<evidence type="ECO:0000256" key="3">
    <source>
        <dbReference type="ARBA" id="ARBA00005432"/>
    </source>
</evidence>
<keyword evidence="8" id="KW-0472">Membrane</keyword>
<accession>F2DKL8</accession>
<evidence type="ECO:0000256" key="1">
    <source>
        <dbReference type="ARBA" id="ARBA00001946"/>
    </source>
</evidence>
<keyword evidence="5" id="KW-0808">Transferase</keyword>
<comment type="cofactor">
    <cofactor evidence="1">
        <name>Mg(2+)</name>
        <dbReference type="ChEBI" id="CHEBI:18420"/>
    </cofactor>
</comment>
<dbReference type="UniPathway" id="UPA00378"/>
<evidence type="ECO:0000313" key="9">
    <source>
        <dbReference type="EMBL" id="BAJ95639.1"/>
    </source>
</evidence>
<evidence type="ECO:0000256" key="4">
    <source>
        <dbReference type="ARBA" id="ARBA00012596"/>
    </source>
</evidence>
<proteinExistence type="evidence at transcript level"/>
<evidence type="ECO:0000256" key="5">
    <source>
        <dbReference type="ARBA" id="ARBA00022679"/>
    </source>
</evidence>